<dbReference type="Proteomes" id="UP000010388">
    <property type="component" value="Chromosome"/>
</dbReference>
<dbReference type="NCBIfam" id="TIGR01215">
    <property type="entry name" value="minE"/>
    <property type="match status" value="1"/>
</dbReference>
<dbReference type="InterPro" id="IPR036707">
    <property type="entry name" value="MinE_sf"/>
</dbReference>
<dbReference type="InterPro" id="IPR005527">
    <property type="entry name" value="MinE"/>
</dbReference>
<keyword evidence="3" id="KW-0131">Cell cycle</keyword>
<evidence type="ECO:0000256" key="2">
    <source>
        <dbReference type="ARBA" id="ARBA00025265"/>
    </source>
</evidence>
<name>K9P5T1_CYAGP</name>
<accession>K9P5T1</accession>
<dbReference type="STRING" id="292564.Cyagr_1609"/>
<dbReference type="SUPFAM" id="SSF55229">
    <property type="entry name" value="Cell division protein MinE topological specificity domain"/>
    <property type="match status" value="1"/>
</dbReference>
<dbReference type="HOGENOM" id="CLU_137929_0_0_3"/>
<comment type="similarity">
    <text evidence="1 3">Belongs to the MinE family.</text>
</comment>
<dbReference type="EMBL" id="CP003495">
    <property type="protein sequence ID" value="AFY28762.1"/>
    <property type="molecule type" value="Genomic_DNA"/>
</dbReference>
<dbReference type="KEGG" id="cgc:Cyagr_1609"/>
<evidence type="ECO:0000313" key="5">
    <source>
        <dbReference type="Proteomes" id="UP000010388"/>
    </source>
</evidence>
<dbReference type="PATRIC" id="fig|292564.3.peg.1530"/>
<dbReference type="OrthoDB" id="9796578at2"/>
<dbReference type="RefSeq" id="WP_015109213.1">
    <property type="nucleotide sequence ID" value="NC_019675.1"/>
</dbReference>
<evidence type="ECO:0000313" key="4">
    <source>
        <dbReference type="EMBL" id="AFY28762.1"/>
    </source>
</evidence>
<evidence type="ECO:0000256" key="1">
    <source>
        <dbReference type="ARBA" id="ARBA00008168"/>
    </source>
</evidence>
<dbReference type="NCBIfam" id="NF001422">
    <property type="entry name" value="PRK00296.1"/>
    <property type="match status" value="1"/>
</dbReference>
<gene>
    <name evidence="3" type="primary">minE</name>
    <name evidence="4" type="ordered locus">Cyagr_1609</name>
</gene>
<dbReference type="AlphaFoldDB" id="K9P5T1"/>
<comment type="function">
    <text evidence="2 3">Prevents the cell division inhibition by proteins MinC and MinD at internal division sites while permitting inhibition at polar sites. This ensures cell division at the proper site by restricting the formation of a division septum at the midpoint of the long axis of the cell.</text>
</comment>
<protein>
    <recommendedName>
        <fullName evidence="3">Cell division topological specificity factor</fullName>
    </recommendedName>
</protein>
<reference evidence="5" key="1">
    <citation type="journal article" date="2013" name="Proc. Natl. Acad. Sci. U.S.A.">
        <title>Improving the coverage of the cyanobacterial phylum using diversity-driven genome sequencing.</title>
        <authorList>
            <person name="Shih P.M."/>
            <person name="Wu D."/>
            <person name="Latifi A."/>
            <person name="Axen S.D."/>
            <person name="Fewer D.P."/>
            <person name="Talla E."/>
            <person name="Calteau A."/>
            <person name="Cai F."/>
            <person name="Tandeau de Marsac N."/>
            <person name="Rippka R."/>
            <person name="Herdman M."/>
            <person name="Sivonen K."/>
            <person name="Coursin T."/>
            <person name="Laurent T."/>
            <person name="Goodwin L."/>
            <person name="Nolan M."/>
            <person name="Davenport K.W."/>
            <person name="Han C.S."/>
            <person name="Rubin E.M."/>
            <person name="Eisen J.A."/>
            <person name="Woyke T."/>
            <person name="Gugger M."/>
            <person name="Kerfeld C.A."/>
        </authorList>
    </citation>
    <scope>NUCLEOTIDE SEQUENCE [LARGE SCALE GENOMIC DNA]</scope>
    <source>
        <strain evidence="5">ATCC 27147 / PCC 6307</strain>
    </source>
</reference>
<proteinExistence type="inferred from homology"/>
<keyword evidence="3 4" id="KW-0132">Cell division</keyword>
<evidence type="ECO:0000256" key="3">
    <source>
        <dbReference type="HAMAP-Rule" id="MF_00262"/>
    </source>
</evidence>
<dbReference type="eggNOG" id="COG0851">
    <property type="taxonomic scope" value="Bacteria"/>
</dbReference>
<dbReference type="Gene3D" id="3.30.1070.10">
    <property type="entry name" value="Cell division topological specificity factor MinE"/>
    <property type="match status" value="1"/>
</dbReference>
<dbReference type="Pfam" id="PF03776">
    <property type="entry name" value="MinE"/>
    <property type="match status" value="1"/>
</dbReference>
<dbReference type="GO" id="GO:0051301">
    <property type="term" value="P:cell division"/>
    <property type="evidence" value="ECO:0007669"/>
    <property type="project" value="UniProtKB-KW"/>
</dbReference>
<organism evidence="4 5">
    <name type="scientific">Cyanobium gracile (strain ATCC 27147 / PCC 6307)</name>
    <dbReference type="NCBI Taxonomy" id="292564"/>
    <lineage>
        <taxon>Bacteria</taxon>
        <taxon>Bacillati</taxon>
        <taxon>Cyanobacteriota</taxon>
        <taxon>Cyanophyceae</taxon>
        <taxon>Synechococcales</taxon>
        <taxon>Prochlorococcaceae</taxon>
        <taxon>Cyanobium</taxon>
    </lineage>
</organism>
<sequence>MTLFDFLQRLLGRQKPSGTLAKERLQLVLAHDRSDLNPELLEQMRREILEVVQRYVEIDLEEGDVSLETEDRVTALVANLPIKRARPLPALVAAAAAVGMAQAPDAEAALQDLAVPLASEPTEAPSPADPD</sequence>
<dbReference type="GO" id="GO:0032955">
    <property type="term" value="P:regulation of division septum assembly"/>
    <property type="evidence" value="ECO:0007669"/>
    <property type="project" value="InterPro"/>
</dbReference>
<dbReference type="HAMAP" id="MF_00262">
    <property type="entry name" value="MinE"/>
    <property type="match status" value="1"/>
</dbReference>